<keyword evidence="1" id="KW-0175">Coiled coil</keyword>
<keyword evidence="4" id="KW-1185">Reference proteome</keyword>
<feature type="compositionally biased region" description="Polar residues" evidence="2">
    <location>
        <begin position="64"/>
        <end position="83"/>
    </location>
</feature>
<name>A0A836CKG0_9STRA</name>
<feature type="compositionally biased region" description="Low complexity" evidence="2">
    <location>
        <begin position="335"/>
        <end position="354"/>
    </location>
</feature>
<accession>A0A836CKG0</accession>
<feature type="compositionally biased region" description="Polar residues" evidence="2">
    <location>
        <begin position="39"/>
        <end position="55"/>
    </location>
</feature>
<feature type="region of interest" description="Disordered" evidence="2">
    <location>
        <begin position="953"/>
        <end position="975"/>
    </location>
</feature>
<dbReference type="Proteomes" id="UP000664859">
    <property type="component" value="Unassembled WGS sequence"/>
</dbReference>
<feature type="region of interest" description="Disordered" evidence="2">
    <location>
        <begin position="1026"/>
        <end position="1078"/>
    </location>
</feature>
<feature type="region of interest" description="Disordered" evidence="2">
    <location>
        <begin position="425"/>
        <end position="475"/>
    </location>
</feature>
<feature type="region of interest" description="Disordered" evidence="2">
    <location>
        <begin position="280"/>
        <end position="393"/>
    </location>
</feature>
<evidence type="ECO:0000313" key="3">
    <source>
        <dbReference type="EMBL" id="KAG5188709.1"/>
    </source>
</evidence>
<feature type="compositionally biased region" description="Low complexity" evidence="2">
    <location>
        <begin position="914"/>
        <end position="931"/>
    </location>
</feature>
<feature type="compositionally biased region" description="Low complexity" evidence="2">
    <location>
        <begin position="492"/>
        <end position="504"/>
    </location>
</feature>
<feature type="compositionally biased region" description="Low complexity" evidence="2">
    <location>
        <begin position="1026"/>
        <end position="1035"/>
    </location>
</feature>
<feature type="compositionally biased region" description="Pro residues" evidence="2">
    <location>
        <begin position="902"/>
        <end position="911"/>
    </location>
</feature>
<evidence type="ECO:0000256" key="2">
    <source>
        <dbReference type="SAM" id="MobiDB-lite"/>
    </source>
</evidence>
<dbReference type="EMBL" id="JAFCMP010000066">
    <property type="protein sequence ID" value="KAG5188709.1"/>
    <property type="molecule type" value="Genomic_DNA"/>
</dbReference>
<evidence type="ECO:0000256" key="1">
    <source>
        <dbReference type="SAM" id="Coils"/>
    </source>
</evidence>
<feature type="region of interest" description="Disordered" evidence="2">
    <location>
        <begin position="896"/>
        <end position="931"/>
    </location>
</feature>
<feature type="compositionally biased region" description="Basic and acidic residues" evidence="2">
    <location>
        <begin position="290"/>
        <end position="299"/>
    </location>
</feature>
<feature type="compositionally biased region" description="Acidic residues" evidence="2">
    <location>
        <begin position="522"/>
        <end position="534"/>
    </location>
</feature>
<feature type="compositionally biased region" description="Low complexity" evidence="2">
    <location>
        <begin position="953"/>
        <end position="967"/>
    </location>
</feature>
<reference evidence="3" key="1">
    <citation type="submission" date="2021-02" db="EMBL/GenBank/DDBJ databases">
        <title>First Annotated Genome of the Yellow-green Alga Tribonema minus.</title>
        <authorList>
            <person name="Mahan K.M."/>
        </authorList>
    </citation>
    <scope>NUCLEOTIDE SEQUENCE</scope>
    <source>
        <strain evidence="3">UTEX B ZZ1240</strain>
    </source>
</reference>
<feature type="compositionally biased region" description="Basic and acidic residues" evidence="2">
    <location>
        <begin position="428"/>
        <end position="439"/>
    </location>
</feature>
<feature type="region of interest" description="Disordered" evidence="2">
    <location>
        <begin position="1"/>
        <end position="85"/>
    </location>
</feature>
<sequence length="1198" mass="120422">MLASYGRAANSEEEEDAYNFDLGAGRASRSVKAKPSSKVGKNNTSTPRKTDTAWSDWSGGHSPAVSTPTTRHNVYSPAASDSGSALEKAMGLINKYKGKPVAARAGGGGGGGSRGKRSGRLGVGDDDEVDVSLSSDDTDVSSPPRRKRDTGRLTAKSYLGGGGGGGDGGGGGGSGGSPGAVLNRSYAAAQSRAAFPTARDLGIDTSTYEYGTASGGSEGGLASPQMAESPVAALGGAAAATGSMGMTGESSQHTAESPVAALGGAAATAGSMGMTVKRRLSTSQTGVIRSHSDLAHETVRANARHGSRLVRAPSVGSDESTARADARHRSRLGRAPSAGSDDSVGGDSPLSSGGSAQGFDGNTRLQFHREASHSSDQSDASDDSGGGGGGGRPKLASFSDLFAVTGQAVTAVTASAAALSASELEASTWKEGESIHEGTRPPSRGSEVPSEVSPSHAAAAEDDDSRETPDYAEVAQQLLAGAARCRMPSFPSAAADSDAAEGASRGSGGGGGGGSSGGSGADSEEDDRYSEDFDEHIGGGGGSFRCGGGGGAGGASFLDGSSRAAAAAASAAAAVDRSYSFSFEHDQSYAAVAEGEEGGSAFRALTRQHSLVAAAPPEDALTRALQSARRRSSLENADLRSKTGTAAAAAAAAARSSDADRIADGVSAPVSTHDPGRAAVTSVTLAASALGDDAHEGGHAGARRGAERAAAAAAAAVADATAARAAPSAPLTSAAAAAAAAPPASAAAAAAAVAGAARGALPPAFAAPHASAVLAVGAAEVTRGGVVVDRSQQAADEEPSGQVAAPEYAYDAERGATLRSCGTQFHGNTAAVQADSHGNTAAVHADVSVYGVRGTESALDARLGLGGVGYQPGGPYATGRFHYDLSAATRDLSAPAQGHLALPPPPLLPRPPWEEQQPWQQQQQQWQQPQPQQQQWQQQQWQQQQQQPQQWQRQQQQHQQQQQQHQQHAPDSHSAWLSCPAPALLTLSGGGAGGTLSVAEAYIKLLAQAQAEALAAQRRLHEALLRQTSTSSSTATPPPPPPLDPAGVPPAPPAAAAAATDSAAVAEDAPDATASSAQAAELCQGAGEGGRAQGSGAAMEGLASGFDSQEAFRRQLEGMRASLQSLRLRHELDPMRVKQGGPIRDILRQQSLRHEAAGRGVGSYAYATAGAAALHAQQWRPRVMTTEEALRRCDLGLG</sequence>
<evidence type="ECO:0000313" key="4">
    <source>
        <dbReference type="Proteomes" id="UP000664859"/>
    </source>
</evidence>
<dbReference type="AlphaFoldDB" id="A0A836CKG0"/>
<gene>
    <name evidence="3" type="ORF">JKP88DRAFT_287334</name>
</gene>
<feature type="region of interest" description="Disordered" evidence="2">
    <location>
        <begin position="97"/>
        <end position="176"/>
    </location>
</feature>
<feature type="region of interest" description="Disordered" evidence="2">
    <location>
        <begin position="490"/>
        <end position="546"/>
    </location>
</feature>
<organism evidence="3 4">
    <name type="scientific">Tribonema minus</name>
    <dbReference type="NCBI Taxonomy" id="303371"/>
    <lineage>
        <taxon>Eukaryota</taxon>
        <taxon>Sar</taxon>
        <taxon>Stramenopiles</taxon>
        <taxon>Ochrophyta</taxon>
        <taxon>PX clade</taxon>
        <taxon>Xanthophyceae</taxon>
        <taxon>Tribonematales</taxon>
        <taxon>Tribonemataceae</taxon>
        <taxon>Tribonema</taxon>
    </lineage>
</organism>
<proteinExistence type="predicted"/>
<feature type="compositionally biased region" description="Low complexity" evidence="2">
    <location>
        <begin position="1054"/>
        <end position="1078"/>
    </location>
</feature>
<feature type="coiled-coil region" evidence="1">
    <location>
        <begin position="999"/>
        <end position="1026"/>
    </location>
</feature>
<comment type="caution">
    <text evidence="3">The sequence shown here is derived from an EMBL/GenBank/DDBJ whole genome shotgun (WGS) entry which is preliminary data.</text>
</comment>
<protein>
    <submittedName>
        <fullName evidence="3">Uncharacterized protein</fullName>
    </submittedName>
</protein>
<feature type="compositionally biased region" description="Gly residues" evidence="2">
    <location>
        <begin position="159"/>
        <end position="176"/>
    </location>
</feature>
<feature type="compositionally biased region" description="Gly residues" evidence="2">
    <location>
        <begin position="505"/>
        <end position="520"/>
    </location>
</feature>
<feature type="compositionally biased region" description="Pro residues" evidence="2">
    <location>
        <begin position="1036"/>
        <end position="1053"/>
    </location>
</feature>